<feature type="domain" description="Tail specific protease" evidence="2">
    <location>
        <begin position="335"/>
        <end position="507"/>
    </location>
</feature>
<dbReference type="InterPro" id="IPR005151">
    <property type="entry name" value="Tail-specific_protease"/>
</dbReference>
<gene>
    <name evidence="3" type="ORF">BASA50_000768</name>
</gene>
<keyword evidence="1" id="KW-0732">Signal</keyword>
<evidence type="ECO:0000259" key="2">
    <source>
        <dbReference type="Pfam" id="PF03572"/>
    </source>
</evidence>
<feature type="signal peptide" evidence="1">
    <location>
        <begin position="1"/>
        <end position="21"/>
    </location>
</feature>
<dbReference type="Gene3D" id="3.90.226.10">
    <property type="entry name" value="2-enoyl-CoA Hydratase, Chain A, domain 1"/>
    <property type="match status" value="1"/>
</dbReference>
<accession>A0ABQ8ESU3</accession>
<proteinExistence type="predicted"/>
<evidence type="ECO:0000256" key="1">
    <source>
        <dbReference type="SAM" id="SignalP"/>
    </source>
</evidence>
<sequence>MKVSFVSILTTAALFISTVQCTGYSLWSAERRSGRVTFIPYTQQQRESVMGNIDRMMKMWVNSDSKQIHYDGKANPYPDLDIFRETYTGMTDEQFSLGLAKIFNKMRDRHTLFYKSGPYGCFSVSTGLFFKFVDDSLVSSTSPKVRVVGMNDTPEVLDLIGDVISTVALGDELLTVNGLSFNDWYEQNKFGLGFGANDSGGHSGAFKYLAGISGSSNILPEDDDITFQLRRLGGNQELYTVTIPYVAFYNDECWDLSSDLYKELTGITLPRIPAPTSYRYKRSVSVNGASVSGNSISHRQDTNIHKRSYWDSVYFETTDIDGLTWTIWRNGERNMGVIKIESFILVLKNTKKYTTFLFLALTIRNLLVDQLKDTDSIVFDIRGNDGGSISGADGIIQLFKPDVTASQFRYLKNEVTRDIFYKGLSSKNPWSKAWDATSDTSRYSGLVSLYDSSILNTLGQVYFNPVGVYTDGACYSACEVFAAHIQDHSIGTVFGEDEATSGGGASIFFSDEHYLTNRPLEHRMDPFTKKLTGKNPSHKFYTRVSVGVRQLVRSGNYAGQLIEDNGVKSEVIVRSTIDDILPGDTGTSAYDCMADYLGDVAKRQADSKVYFISEPYDIVTSDESIDIPFVVSGVDEIIVVHQGKKLGKWEGKSSTIRQDHVITVKTPTGLHNHLITFIGTKRGKQMFKTHRQIIRMPTSDDQVSMMTANSYTVSGPSASVGVYSFGSTLEQEGWDFNNGKWILGDGMSDYYGYMYSIIQVWLTAPVGSTISVSIDAIVDTYEDGGVFSLNMMDDSDEIVPMVSSPSKDGLIQSKSTTGRNQVIKGTYSFTVTTENFALGLKFVSYNAESPFSIKFNSIVITKDQGIFNWLNRHIRRYFKP</sequence>
<feature type="chain" id="PRO_5046933034" description="Tail specific protease domain-containing protein" evidence="1">
    <location>
        <begin position="22"/>
        <end position="880"/>
    </location>
</feature>
<dbReference type="Proteomes" id="UP001648503">
    <property type="component" value="Unassembled WGS sequence"/>
</dbReference>
<dbReference type="InterPro" id="IPR029045">
    <property type="entry name" value="ClpP/crotonase-like_dom_sf"/>
</dbReference>
<dbReference type="PANTHER" id="PTHR32060">
    <property type="entry name" value="TAIL-SPECIFIC PROTEASE"/>
    <property type="match status" value="1"/>
</dbReference>
<dbReference type="SUPFAM" id="SSF52096">
    <property type="entry name" value="ClpP/crotonase"/>
    <property type="match status" value="1"/>
</dbReference>
<comment type="caution">
    <text evidence="3">The sequence shown here is derived from an EMBL/GenBank/DDBJ whole genome shotgun (WGS) entry which is preliminary data.</text>
</comment>
<evidence type="ECO:0000313" key="4">
    <source>
        <dbReference type="Proteomes" id="UP001648503"/>
    </source>
</evidence>
<keyword evidence="4" id="KW-1185">Reference proteome</keyword>
<protein>
    <recommendedName>
        <fullName evidence="2">Tail specific protease domain-containing protein</fullName>
    </recommendedName>
</protein>
<dbReference type="PANTHER" id="PTHR32060:SF22">
    <property type="entry name" value="CARBOXYL-TERMINAL-PROCESSING PEPTIDASE 3, CHLOROPLASTIC"/>
    <property type="match status" value="1"/>
</dbReference>
<organism evidence="3 4">
    <name type="scientific">Batrachochytrium salamandrivorans</name>
    <dbReference type="NCBI Taxonomy" id="1357716"/>
    <lineage>
        <taxon>Eukaryota</taxon>
        <taxon>Fungi</taxon>
        <taxon>Fungi incertae sedis</taxon>
        <taxon>Chytridiomycota</taxon>
        <taxon>Chytridiomycota incertae sedis</taxon>
        <taxon>Chytridiomycetes</taxon>
        <taxon>Rhizophydiales</taxon>
        <taxon>Rhizophydiales incertae sedis</taxon>
        <taxon>Batrachochytrium</taxon>
    </lineage>
</organism>
<dbReference type="EMBL" id="JAFCIX010000576">
    <property type="protein sequence ID" value="KAH6586063.1"/>
    <property type="molecule type" value="Genomic_DNA"/>
</dbReference>
<evidence type="ECO:0000313" key="3">
    <source>
        <dbReference type="EMBL" id="KAH6586063.1"/>
    </source>
</evidence>
<name>A0ABQ8ESU3_9FUNG</name>
<dbReference type="Pfam" id="PF03572">
    <property type="entry name" value="Peptidase_S41"/>
    <property type="match status" value="1"/>
</dbReference>
<reference evidence="3 4" key="1">
    <citation type="submission" date="2021-02" db="EMBL/GenBank/DDBJ databases">
        <title>Variation within the Batrachochytrium salamandrivorans European outbreak.</title>
        <authorList>
            <person name="Kelly M."/>
            <person name="Pasmans F."/>
            <person name="Shea T.P."/>
            <person name="Munoz J.F."/>
            <person name="Carranza S."/>
            <person name="Cuomo C.A."/>
            <person name="Martel A."/>
        </authorList>
    </citation>
    <scope>NUCLEOTIDE SEQUENCE [LARGE SCALE GENOMIC DNA]</scope>
    <source>
        <strain evidence="3 4">AMFP18/2</strain>
    </source>
</reference>